<dbReference type="WBParaSite" id="RSKR_0000989700.1">
    <property type="protein sequence ID" value="RSKR_0000989700.1"/>
    <property type="gene ID" value="RSKR_0000989700"/>
</dbReference>
<accession>A0AC35UAD6</accession>
<evidence type="ECO:0000313" key="2">
    <source>
        <dbReference type="WBParaSite" id="RSKR_0000989700.1"/>
    </source>
</evidence>
<protein>
    <submittedName>
        <fullName evidence="2">Nuclear receptor domain-containing protein</fullName>
    </submittedName>
</protein>
<reference evidence="2" key="1">
    <citation type="submission" date="2016-11" db="UniProtKB">
        <authorList>
            <consortium name="WormBaseParasite"/>
        </authorList>
    </citation>
    <scope>IDENTIFICATION</scope>
    <source>
        <strain evidence="2">KR3021</strain>
    </source>
</reference>
<name>A0AC35UAD6_9BILA</name>
<evidence type="ECO:0000313" key="1">
    <source>
        <dbReference type="Proteomes" id="UP000095286"/>
    </source>
</evidence>
<dbReference type="Proteomes" id="UP000095286">
    <property type="component" value="Unplaced"/>
</dbReference>
<proteinExistence type="predicted"/>
<sequence length="355" mass="40261">MQINEIYYTEAIRNSKVNACRACSSFFKRTITLKLDYRCRRNDNGNCPINASIGGTKMCRYCRFQKCQSVGMTLKSTIGGNSKNDGETDFNSCSNCEDTKIMNPLHENIHHSVGVIQSSVSNGKPSIPIYLKTIEYDFNSIVTTVKQILNGPLISLNCSNGDFDLTLLQKTTLILRKNIAEMKLCPKEEICIKTFGADRDDCIFIVDKDLAFVINPESYETENLFSDISPEITNLMRPVYHFFTVNVYKVVRNLKLDLVEFSYILLQILWSSKKKSELSESTKFLAERMLKIASSELHNIYVMGQKENYAYHLVELTKVLASAHEAALMLQENALLAKIFNLATCPHEHDISPIV</sequence>
<organism evidence="1 2">
    <name type="scientific">Rhabditophanes sp. KR3021</name>
    <dbReference type="NCBI Taxonomy" id="114890"/>
    <lineage>
        <taxon>Eukaryota</taxon>
        <taxon>Metazoa</taxon>
        <taxon>Ecdysozoa</taxon>
        <taxon>Nematoda</taxon>
        <taxon>Chromadorea</taxon>
        <taxon>Rhabditida</taxon>
        <taxon>Tylenchina</taxon>
        <taxon>Panagrolaimomorpha</taxon>
        <taxon>Strongyloidoidea</taxon>
        <taxon>Alloionematidae</taxon>
        <taxon>Rhabditophanes</taxon>
    </lineage>
</organism>